<sequence length="286" mass="31725">MRLLDKVLDLIIPRKCAGCGMQAEIFCRQCVNASYTPRTACLFCGQRNLMGEVCVSCRRQAKTPLKRVFWAGRYDGELKKAVWALKYGKRRETAKPLGELLARKFFSITLEAEIFSSHLTLSTGAPTRIQKSSQLPHFLAKPPGKKSPSLKSDFPGKSDFFPGDFEDGGFAVIPIPLHFKKQYERGFNQAELLAREFCKITGLPLLTDVLQKTKETQEQVKVENKELRLTNMEDAFEVSLGNPIAKRLNIILIDDVSTTGATLTHAANALKNAGAKNIIGLVVAHG</sequence>
<dbReference type="InterPro" id="IPR029057">
    <property type="entry name" value="PRTase-like"/>
</dbReference>
<dbReference type="Gene3D" id="3.40.50.2020">
    <property type="match status" value="1"/>
</dbReference>
<reference evidence="3 4" key="1">
    <citation type="journal article" date="2015" name="Nature">
        <title>rRNA introns, odd ribosomes, and small enigmatic genomes across a large radiation of phyla.</title>
        <authorList>
            <person name="Brown C.T."/>
            <person name="Hug L.A."/>
            <person name="Thomas B.C."/>
            <person name="Sharon I."/>
            <person name="Castelle C.J."/>
            <person name="Singh A."/>
            <person name="Wilkins M.J."/>
            <person name="Williams K.H."/>
            <person name="Banfield J.F."/>
        </authorList>
    </citation>
    <scope>NUCLEOTIDE SEQUENCE [LARGE SCALE GENOMIC DNA]</scope>
</reference>
<dbReference type="Proteomes" id="UP000034736">
    <property type="component" value="Unassembled WGS sequence"/>
</dbReference>
<comment type="caution">
    <text evidence="3">The sequence shown here is derived from an EMBL/GenBank/DDBJ whole genome shotgun (WGS) entry which is preliminary data.</text>
</comment>
<dbReference type="InterPro" id="IPR051910">
    <property type="entry name" value="ComF/GntX_DNA_util-trans"/>
</dbReference>
<name>A0A0G1H0M3_9BACT</name>
<evidence type="ECO:0000256" key="1">
    <source>
        <dbReference type="ARBA" id="ARBA00008007"/>
    </source>
</evidence>
<dbReference type="EMBL" id="LCHU01000015">
    <property type="protein sequence ID" value="KKT40956.1"/>
    <property type="molecule type" value="Genomic_DNA"/>
</dbReference>
<dbReference type="STRING" id="1618647.UW30_C0015G0027"/>
<dbReference type="PANTHER" id="PTHR47505">
    <property type="entry name" value="DNA UTILIZATION PROTEIN YHGH"/>
    <property type="match status" value="1"/>
</dbReference>
<evidence type="ECO:0000313" key="4">
    <source>
        <dbReference type="Proteomes" id="UP000034736"/>
    </source>
</evidence>
<dbReference type="AlphaFoldDB" id="A0A0G1H0M3"/>
<dbReference type="SUPFAM" id="SSF53271">
    <property type="entry name" value="PRTase-like"/>
    <property type="match status" value="1"/>
</dbReference>
<evidence type="ECO:0000313" key="3">
    <source>
        <dbReference type="EMBL" id="KKT40956.1"/>
    </source>
</evidence>
<comment type="similarity">
    <text evidence="1">Belongs to the ComF/GntX family.</text>
</comment>
<proteinExistence type="inferred from homology"/>
<dbReference type="Pfam" id="PF00156">
    <property type="entry name" value="Pribosyltran"/>
    <property type="match status" value="1"/>
</dbReference>
<organism evidence="3 4">
    <name type="scientific">Candidatus Giovannonibacteria bacterium GW2011_GWA2_44_13b</name>
    <dbReference type="NCBI Taxonomy" id="1618647"/>
    <lineage>
        <taxon>Bacteria</taxon>
        <taxon>Candidatus Giovannoniibacteriota</taxon>
    </lineage>
</organism>
<feature type="domain" description="Phosphoribosyltransferase" evidence="2">
    <location>
        <begin position="186"/>
        <end position="283"/>
    </location>
</feature>
<dbReference type="InterPro" id="IPR000836">
    <property type="entry name" value="PRTase_dom"/>
</dbReference>
<dbReference type="CDD" id="cd06223">
    <property type="entry name" value="PRTases_typeI"/>
    <property type="match status" value="1"/>
</dbReference>
<gene>
    <name evidence="3" type="ORF">UW30_C0015G0027</name>
</gene>
<protein>
    <recommendedName>
        <fullName evidence="2">Phosphoribosyltransferase domain-containing protein</fullName>
    </recommendedName>
</protein>
<accession>A0A0G1H0M3</accession>
<dbReference type="PANTHER" id="PTHR47505:SF1">
    <property type="entry name" value="DNA UTILIZATION PROTEIN YHGH"/>
    <property type="match status" value="1"/>
</dbReference>
<evidence type="ECO:0000259" key="2">
    <source>
        <dbReference type="Pfam" id="PF00156"/>
    </source>
</evidence>